<dbReference type="OrthoDB" id="436050at2759"/>
<evidence type="ECO:0000256" key="2">
    <source>
        <dbReference type="SAM" id="Phobius"/>
    </source>
</evidence>
<reference evidence="3 4" key="1">
    <citation type="submission" date="2016-02" db="EMBL/GenBank/DDBJ databases">
        <title>Genome analysis of coral dinoflagellate symbionts highlights evolutionary adaptations to a symbiotic lifestyle.</title>
        <authorList>
            <person name="Aranda M."/>
            <person name="Li Y."/>
            <person name="Liew Y.J."/>
            <person name="Baumgarten S."/>
            <person name="Simakov O."/>
            <person name="Wilson M."/>
            <person name="Piel J."/>
            <person name="Ashoor H."/>
            <person name="Bougouffa S."/>
            <person name="Bajic V.B."/>
            <person name="Ryu T."/>
            <person name="Ravasi T."/>
            <person name="Bayer T."/>
            <person name="Micklem G."/>
            <person name="Kim H."/>
            <person name="Bhak J."/>
            <person name="Lajeunesse T.C."/>
            <person name="Voolstra C.R."/>
        </authorList>
    </citation>
    <scope>NUCLEOTIDE SEQUENCE [LARGE SCALE GENOMIC DNA]</scope>
    <source>
        <strain evidence="3 4">CCMP2467</strain>
    </source>
</reference>
<accession>A0A1Q9CAE3</accession>
<evidence type="ECO:0000313" key="3">
    <source>
        <dbReference type="EMBL" id="OLP79900.1"/>
    </source>
</evidence>
<keyword evidence="2" id="KW-1133">Transmembrane helix</keyword>
<dbReference type="Proteomes" id="UP000186817">
    <property type="component" value="Unassembled WGS sequence"/>
</dbReference>
<sequence>MGGDRARDRDRGSGRERQRERRERVVEDSSVGERFDLLESRLESTAALASSTAFRVGNESSRRSLVYFVQGDLKARLESKWATWQRNAALPVQRRPKEKPTPWKLQVYTEFLDYVKLLRQAKRRWNPYSSPLQRSRNSETGQATREHWYMASGVHRKVTDFLPGKGGGKGYPLLTPVFKIYELFHALKSFNRMARRGLLCWSSGTVRPDRQLANIGTASGVHRKVTDFLPGKGGGKGYPLLTPVFKIYELFHTLKFFNRTDEWSTGFAMMAIIGMFFHSQWLTSMWLGEAH</sequence>
<evidence type="ECO:0000313" key="4">
    <source>
        <dbReference type="Proteomes" id="UP000186817"/>
    </source>
</evidence>
<feature type="transmembrane region" description="Helical" evidence="2">
    <location>
        <begin position="263"/>
        <end position="282"/>
    </location>
</feature>
<evidence type="ECO:0000256" key="1">
    <source>
        <dbReference type="SAM" id="MobiDB-lite"/>
    </source>
</evidence>
<gene>
    <name evidence="3" type="ORF">AK812_SmicGene39763</name>
</gene>
<name>A0A1Q9CAE3_SYMMI</name>
<proteinExistence type="predicted"/>
<dbReference type="AlphaFoldDB" id="A0A1Q9CAE3"/>
<keyword evidence="4" id="KW-1185">Reference proteome</keyword>
<organism evidence="3 4">
    <name type="scientific">Symbiodinium microadriaticum</name>
    <name type="common">Dinoflagellate</name>
    <name type="synonym">Zooxanthella microadriatica</name>
    <dbReference type="NCBI Taxonomy" id="2951"/>
    <lineage>
        <taxon>Eukaryota</taxon>
        <taxon>Sar</taxon>
        <taxon>Alveolata</taxon>
        <taxon>Dinophyceae</taxon>
        <taxon>Suessiales</taxon>
        <taxon>Symbiodiniaceae</taxon>
        <taxon>Symbiodinium</taxon>
    </lineage>
</organism>
<protein>
    <submittedName>
        <fullName evidence="3">Uncharacterized protein</fullName>
    </submittedName>
</protein>
<dbReference type="EMBL" id="LSRX01001437">
    <property type="protein sequence ID" value="OLP79900.1"/>
    <property type="molecule type" value="Genomic_DNA"/>
</dbReference>
<keyword evidence="2" id="KW-0472">Membrane</keyword>
<keyword evidence="2" id="KW-0812">Transmembrane</keyword>
<comment type="caution">
    <text evidence="3">The sequence shown here is derived from an EMBL/GenBank/DDBJ whole genome shotgun (WGS) entry which is preliminary data.</text>
</comment>
<feature type="region of interest" description="Disordered" evidence="1">
    <location>
        <begin position="1"/>
        <end position="25"/>
    </location>
</feature>